<evidence type="ECO:0000313" key="2">
    <source>
        <dbReference type="Proteomes" id="UP000056252"/>
    </source>
</evidence>
<organism evidence="1 2">
    <name type="scientific">Hoylesella enoeca</name>
    <dbReference type="NCBI Taxonomy" id="76123"/>
    <lineage>
        <taxon>Bacteria</taxon>
        <taxon>Pseudomonadati</taxon>
        <taxon>Bacteroidota</taxon>
        <taxon>Bacteroidia</taxon>
        <taxon>Bacteroidales</taxon>
        <taxon>Prevotellaceae</taxon>
        <taxon>Hoylesella</taxon>
    </lineage>
</organism>
<reference evidence="2" key="1">
    <citation type="submission" date="2015-11" db="EMBL/GenBank/DDBJ databases">
        <authorList>
            <person name="Holder M.E."/>
            <person name="Ajami N.J."/>
            <person name="Petrosino J.F."/>
        </authorList>
    </citation>
    <scope>NUCLEOTIDE SEQUENCE [LARGE SCALE GENOMIC DNA]</scope>
    <source>
        <strain evidence="2">F0113</strain>
    </source>
</reference>
<keyword evidence="2" id="KW-1185">Reference proteome</keyword>
<dbReference type="Proteomes" id="UP000056252">
    <property type="component" value="Chromosome"/>
</dbReference>
<sequence>MNKKQVTTQGKKRKPYVRAEVELISVKADYHLLEISFPNSGGHQKAEDDGNDLNAKRGFFLDDEVGGDFNMWED</sequence>
<dbReference type="RefSeq" id="WP_025065817.1">
    <property type="nucleotide sequence ID" value="NZ_CP013195.1"/>
</dbReference>
<accession>A0A0S2KJ76</accession>
<name>A0A0S2KJ76_9BACT</name>
<evidence type="ECO:0000313" key="1">
    <source>
        <dbReference type="EMBL" id="ALO48375.1"/>
    </source>
</evidence>
<gene>
    <name evidence="1" type="ORF">AS203_04180</name>
</gene>
<dbReference type="AlphaFoldDB" id="A0A0S2KJ76"/>
<dbReference type="KEGG" id="peo:AS203_04180"/>
<dbReference type="EMBL" id="CP013195">
    <property type="protein sequence ID" value="ALO48375.1"/>
    <property type="molecule type" value="Genomic_DNA"/>
</dbReference>
<dbReference type="STRING" id="76123.AS203_04180"/>
<proteinExistence type="predicted"/>
<dbReference type="OrthoDB" id="1077793at2"/>
<protein>
    <submittedName>
        <fullName evidence="1">Uncharacterized protein</fullName>
    </submittedName>
</protein>